<evidence type="ECO:0000313" key="2">
    <source>
        <dbReference type="Proteomes" id="UP000282211"/>
    </source>
</evidence>
<comment type="caution">
    <text evidence="1">The sequence shown here is derived from an EMBL/GenBank/DDBJ whole genome shotgun (WGS) entry which is preliminary data.</text>
</comment>
<keyword evidence="2" id="KW-1185">Reference proteome</keyword>
<dbReference type="EMBL" id="RBII01000001">
    <property type="protein sequence ID" value="RKQ70750.1"/>
    <property type="molecule type" value="Genomic_DNA"/>
</dbReference>
<protein>
    <recommendedName>
        <fullName evidence="3">N-acetylglutamate synthase</fullName>
    </recommendedName>
</protein>
<dbReference type="OrthoDB" id="9777460at2"/>
<dbReference type="InterPro" id="IPR058595">
    <property type="entry name" value="Avidin-like"/>
</dbReference>
<accession>A0A420WIA9</accession>
<organism evidence="1 2">
    <name type="scientific">Litorimonas taeanensis</name>
    <dbReference type="NCBI Taxonomy" id="568099"/>
    <lineage>
        <taxon>Bacteria</taxon>
        <taxon>Pseudomonadati</taxon>
        <taxon>Pseudomonadota</taxon>
        <taxon>Alphaproteobacteria</taxon>
        <taxon>Maricaulales</taxon>
        <taxon>Robiginitomaculaceae</taxon>
    </lineage>
</organism>
<gene>
    <name evidence="1" type="ORF">DES40_0049</name>
</gene>
<dbReference type="Pfam" id="PF26421">
    <property type="entry name" value="Avidin_like"/>
    <property type="match status" value="1"/>
</dbReference>
<sequence>MKLSLDNRVFIPVENSDNGVVSSKTRFHFWQQGIVFYADYFGGDVREGHIIGQFNDNGHGEMLYHCLTTDRDLKAGKATAKFSENQDGRLVMDLDWQWISGDESQGVSRYEEITDQELMKCPVP</sequence>
<proteinExistence type="predicted"/>
<evidence type="ECO:0000313" key="1">
    <source>
        <dbReference type="EMBL" id="RKQ70750.1"/>
    </source>
</evidence>
<dbReference type="InParanoid" id="A0A420WIA9"/>
<reference evidence="1 2" key="1">
    <citation type="submission" date="2018-10" db="EMBL/GenBank/DDBJ databases">
        <title>Genomic Encyclopedia of Type Strains, Phase IV (KMG-IV): sequencing the most valuable type-strain genomes for metagenomic binning, comparative biology and taxonomic classification.</title>
        <authorList>
            <person name="Goeker M."/>
        </authorList>
    </citation>
    <scope>NUCLEOTIDE SEQUENCE [LARGE SCALE GENOMIC DNA]</scope>
    <source>
        <strain evidence="1 2">DSM 22008</strain>
    </source>
</reference>
<name>A0A420WIA9_9PROT</name>
<dbReference type="AlphaFoldDB" id="A0A420WIA9"/>
<evidence type="ECO:0008006" key="3">
    <source>
        <dbReference type="Google" id="ProtNLM"/>
    </source>
</evidence>
<dbReference type="RefSeq" id="WP_121098584.1">
    <property type="nucleotide sequence ID" value="NZ_RBII01000001.1"/>
</dbReference>
<dbReference type="Proteomes" id="UP000282211">
    <property type="component" value="Unassembled WGS sequence"/>
</dbReference>